<evidence type="ECO:0000313" key="3">
    <source>
        <dbReference type="Proteomes" id="UP000076481"/>
    </source>
</evidence>
<dbReference type="PANTHER" id="PTHR43689:SF8">
    <property type="entry name" value="ALPHA_BETA-HYDROLASES SUPERFAMILY PROTEIN"/>
    <property type="match status" value="1"/>
</dbReference>
<reference evidence="2 3" key="1">
    <citation type="submission" date="2016-03" db="EMBL/GenBank/DDBJ databases">
        <title>Speciation and ecological success in dimly lit waters: horizontal gene transfer in a green sulfur bacteria bloom unveiled by metagenomic assembly.</title>
        <authorList>
            <person name="Llorens-Mares T."/>
            <person name="Liu Z."/>
            <person name="Allen L.Z."/>
            <person name="Rusch D.B."/>
            <person name="Craig M.T."/>
            <person name="Dupont C.L."/>
            <person name="Bryant D.A."/>
            <person name="Casamayor E.O."/>
        </authorList>
    </citation>
    <scope>NUCLEOTIDE SEQUENCE [LARGE SCALE GENOMIC DNA]</scope>
    <source>
        <strain evidence="2">CIII</strain>
    </source>
</reference>
<dbReference type="InterPro" id="IPR000073">
    <property type="entry name" value="AB_hydrolase_1"/>
</dbReference>
<dbReference type="EMBL" id="LVWG01000032">
    <property type="protein sequence ID" value="KZK73940.1"/>
    <property type="molecule type" value="Genomic_DNA"/>
</dbReference>
<proteinExistence type="predicted"/>
<sequence>MSLTMSHPSLQSDSDSRFLDCRGFRLHYRIHGSGEPPFMLLLHGSFLSMRSWRNVLGPLSEIATVIALDRPAFGRTSRPVPTRLNGVSYAPEAQSDLAAAFLEQLGIDKAVIVGNSTGGTLAMLMALRHPDKVSGLVLVDAMIYSAYAASGIPSAMKPFLKAASPVFSRLMKLLIRKFFDRLLVSFWHNPSMLPAETLSAYRADMMTGNWGRGFWEVFLETHHLHLDEKVGSITFPVLVVTGEFDRTVKVEESLRLAREVPGADLEVIGDSAHLPHEEQPEAFVAAVKAFMQRLS</sequence>
<dbReference type="Gene3D" id="3.40.50.1820">
    <property type="entry name" value="alpha/beta hydrolase"/>
    <property type="match status" value="1"/>
</dbReference>
<dbReference type="PANTHER" id="PTHR43689">
    <property type="entry name" value="HYDROLASE"/>
    <property type="match status" value="1"/>
</dbReference>
<feature type="domain" description="AB hydrolase-1" evidence="1">
    <location>
        <begin position="38"/>
        <end position="279"/>
    </location>
</feature>
<dbReference type="Pfam" id="PF00561">
    <property type="entry name" value="Abhydrolase_1"/>
    <property type="match status" value="1"/>
</dbReference>
<gene>
    <name evidence="2" type="ORF">A3K90_06850</name>
</gene>
<name>A0A165LEU6_PELLU</name>
<comment type="caution">
    <text evidence="2">The sequence shown here is derived from an EMBL/GenBank/DDBJ whole genome shotgun (WGS) entry which is preliminary data.</text>
</comment>
<keyword evidence="2" id="KW-0378">Hydrolase</keyword>
<dbReference type="PRINTS" id="PR00111">
    <property type="entry name" value="ABHYDROLASE"/>
</dbReference>
<protein>
    <submittedName>
        <fullName evidence="2">Alpha/beta hydrolase</fullName>
    </submittedName>
</protein>
<dbReference type="AlphaFoldDB" id="A0A165LEU6"/>
<dbReference type="InterPro" id="IPR029058">
    <property type="entry name" value="AB_hydrolase_fold"/>
</dbReference>
<evidence type="ECO:0000259" key="1">
    <source>
        <dbReference type="Pfam" id="PF00561"/>
    </source>
</evidence>
<dbReference type="PRINTS" id="PR00412">
    <property type="entry name" value="EPOXHYDRLASE"/>
</dbReference>
<organism evidence="2 3">
    <name type="scientific">Pelodictyon luteolum</name>
    <dbReference type="NCBI Taxonomy" id="1100"/>
    <lineage>
        <taxon>Bacteria</taxon>
        <taxon>Pseudomonadati</taxon>
        <taxon>Chlorobiota</taxon>
        <taxon>Chlorobiia</taxon>
        <taxon>Chlorobiales</taxon>
        <taxon>Chlorobiaceae</taxon>
        <taxon>Chlorobium/Pelodictyon group</taxon>
        <taxon>Pelodictyon</taxon>
    </lineage>
</organism>
<dbReference type="InterPro" id="IPR000639">
    <property type="entry name" value="Epox_hydrolase-like"/>
</dbReference>
<evidence type="ECO:0000313" key="2">
    <source>
        <dbReference type="EMBL" id="KZK73940.1"/>
    </source>
</evidence>
<accession>A0A165LEU6</accession>
<dbReference type="SUPFAM" id="SSF53474">
    <property type="entry name" value="alpha/beta-Hydrolases"/>
    <property type="match status" value="1"/>
</dbReference>
<dbReference type="GO" id="GO:0016787">
    <property type="term" value="F:hydrolase activity"/>
    <property type="evidence" value="ECO:0007669"/>
    <property type="project" value="UniProtKB-KW"/>
</dbReference>
<dbReference type="Proteomes" id="UP000076481">
    <property type="component" value="Unassembled WGS sequence"/>
</dbReference>